<dbReference type="GeneID" id="78341597"/>
<evidence type="ECO:0000256" key="3">
    <source>
        <dbReference type="ARBA" id="ARBA00023180"/>
    </source>
</evidence>
<evidence type="ECO:0000313" key="5">
    <source>
        <dbReference type="Proteomes" id="UP000318946"/>
    </source>
</evidence>
<organism evidence="4 5">
    <name type="scientific">Alistipes communis</name>
    <dbReference type="NCBI Taxonomy" id="2585118"/>
    <lineage>
        <taxon>Bacteria</taxon>
        <taxon>Pseudomonadati</taxon>
        <taxon>Bacteroidota</taxon>
        <taxon>Bacteroidia</taxon>
        <taxon>Bacteroidales</taxon>
        <taxon>Rikenellaceae</taxon>
        <taxon>Alistipes</taxon>
    </lineage>
</organism>
<evidence type="ECO:0000313" key="4">
    <source>
        <dbReference type="EMBL" id="BBL03566.1"/>
    </source>
</evidence>
<dbReference type="AlphaFoldDB" id="A0A4Y1WTU2"/>
<evidence type="ECO:0000256" key="1">
    <source>
        <dbReference type="ARBA" id="ARBA00004196"/>
    </source>
</evidence>
<protein>
    <submittedName>
        <fullName evidence="4">Uncharacterized protein</fullName>
    </submittedName>
</protein>
<dbReference type="RefSeq" id="WP_244611630.1">
    <property type="nucleotide sequence ID" value="NZ_AP019735.1"/>
</dbReference>
<keyword evidence="3" id="KW-0325">Glycoprotein</keyword>
<dbReference type="PANTHER" id="PTHR31018:SF3">
    <property type="entry name" value="RECEPTOR PROTEIN-TYROSINE KINASE"/>
    <property type="match status" value="1"/>
</dbReference>
<gene>
    <name evidence="4" type="ORF">A5CBH24_08790</name>
</gene>
<keyword evidence="2" id="KW-0732">Signal</keyword>
<reference evidence="5" key="1">
    <citation type="submission" date="2019-06" db="EMBL/GenBank/DDBJ databases">
        <title>Alistipes onderdonkii subsp. vulgaris subsp. nov., Alistipes dispar sp. nov. and Alistipes communis sp. nov., isolated from human faeces, and creation of Alistipes onderdonkii subsp. onderdonkii subsp. nov.</title>
        <authorList>
            <person name="Sakamoto M."/>
            <person name="Ikeyama N."/>
            <person name="Ogata Y."/>
            <person name="Suda W."/>
            <person name="Iino T."/>
            <person name="Hattori M."/>
            <person name="Ohkuma M."/>
        </authorList>
    </citation>
    <scope>NUCLEOTIDE SEQUENCE [LARGE SCALE GENOMIC DNA]</scope>
    <source>
        <strain evidence="5">5CBH24</strain>
    </source>
</reference>
<proteinExistence type="predicted"/>
<dbReference type="Proteomes" id="UP000318946">
    <property type="component" value="Chromosome"/>
</dbReference>
<accession>A0A4Y1WTU2</accession>
<evidence type="ECO:0000256" key="2">
    <source>
        <dbReference type="ARBA" id="ARBA00022729"/>
    </source>
</evidence>
<dbReference type="GO" id="GO:0030313">
    <property type="term" value="C:cell envelope"/>
    <property type="evidence" value="ECO:0007669"/>
    <property type="project" value="UniProtKB-SubCell"/>
</dbReference>
<name>A0A4Y1WTU2_9BACT</name>
<sequence length="716" mass="75677">MKRLWICGCFALLCGACDDKTADEPVWNGDNYVTAFSLTVGEATYEAVVHDGRITVDVPYDVSLDGAEVHYELCEHASIHPDPATIRDWSQEWQFLVSSYGQSDRTYIYMVNRTDVATGGSLTLRTQAEVDAFAASRINVVEGNLTIGVEGGEAIVNLDGLAGLVSVRCDLTVTNAYRGEDLAGLAGLRRCESLRIGSAGAPNETLKRIELPALREVAGDLQLCGTAVRSVVFSALQRVDGAFAVGSDALAEIVADELESVGGDMRLAGSTGNVAKAPCEQMYFPELQRVGGELSVARFGKLGQLATTFGALASVGSIAYEELALTASCEFPLIETVGAVALTDCPALRTISLPRLAAAGSFFVEGCPAVETVDLPLVERFEGDVRLASLSAVTDFGALLPRLTAIGGDLTLDDLPGLAGVFDLSKYAFSEHSAVTLRFVSTPKLTELRGGGFAGSLSLDAAALAPQPETMPFALSGFERLDVLHVVGFKGLSALSLPVAACTDLLIENCGTQRAFALSLPALEEVRGTLLCKNCGKTGAANSASFPRLRSIGRQLAFYVNVSSFASLAFPELERVGDGLGVSDDASSDYAFYTMPSGCTGAFVLPKLKEVRGNMLLSTWNASTDRVAAFRFPALETVTGELFVGHASYKNRTVTALDFSALRQVGSVYVGNLSSATDFSTFAGALPSLSDATWRVENCGENPTYEQMLGGQTGRP</sequence>
<comment type="subcellular location">
    <subcellularLocation>
        <location evidence="1">Cell envelope</location>
    </subcellularLocation>
</comment>
<dbReference type="KEGG" id="acou:A5CBH24_08790"/>
<dbReference type="PANTHER" id="PTHR31018">
    <property type="entry name" value="SPORULATION-SPECIFIC PROTEIN-RELATED"/>
    <property type="match status" value="1"/>
</dbReference>
<dbReference type="InterPro" id="IPR051648">
    <property type="entry name" value="CWI-Assembly_Regulator"/>
</dbReference>
<dbReference type="EMBL" id="AP019735">
    <property type="protein sequence ID" value="BBL03566.1"/>
    <property type="molecule type" value="Genomic_DNA"/>
</dbReference>
<keyword evidence="5" id="KW-1185">Reference proteome</keyword>